<dbReference type="AlphaFoldDB" id="A0AAN9QD93"/>
<dbReference type="EMBL" id="JAYMYQ010000005">
    <property type="protein sequence ID" value="KAK7330932.1"/>
    <property type="molecule type" value="Genomic_DNA"/>
</dbReference>
<dbReference type="PANTHER" id="PTHR34061">
    <property type="entry name" value="PROTEIN, PUTATIVE-RELATED"/>
    <property type="match status" value="1"/>
</dbReference>
<evidence type="ECO:0000313" key="2">
    <source>
        <dbReference type="EMBL" id="KAK7330932.1"/>
    </source>
</evidence>
<feature type="compositionally biased region" description="Polar residues" evidence="1">
    <location>
        <begin position="71"/>
        <end position="80"/>
    </location>
</feature>
<accession>A0AAN9QD93</accession>
<keyword evidence="3" id="KW-1185">Reference proteome</keyword>
<gene>
    <name evidence="2" type="ORF">VNO77_25138</name>
</gene>
<organism evidence="2 3">
    <name type="scientific">Canavalia gladiata</name>
    <name type="common">Sword bean</name>
    <name type="synonym">Dolichos gladiatus</name>
    <dbReference type="NCBI Taxonomy" id="3824"/>
    <lineage>
        <taxon>Eukaryota</taxon>
        <taxon>Viridiplantae</taxon>
        <taxon>Streptophyta</taxon>
        <taxon>Embryophyta</taxon>
        <taxon>Tracheophyta</taxon>
        <taxon>Spermatophyta</taxon>
        <taxon>Magnoliopsida</taxon>
        <taxon>eudicotyledons</taxon>
        <taxon>Gunneridae</taxon>
        <taxon>Pentapetalae</taxon>
        <taxon>rosids</taxon>
        <taxon>fabids</taxon>
        <taxon>Fabales</taxon>
        <taxon>Fabaceae</taxon>
        <taxon>Papilionoideae</taxon>
        <taxon>50 kb inversion clade</taxon>
        <taxon>NPAAA clade</taxon>
        <taxon>indigoferoid/millettioid clade</taxon>
        <taxon>Phaseoleae</taxon>
        <taxon>Canavalia</taxon>
    </lineage>
</organism>
<comment type="caution">
    <text evidence="2">The sequence shown here is derived from an EMBL/GenBank/DDBJ whole genome shotgun (WGS) entry which is preliminary data.</text>
</comment>
<dbReference type="Proteomes" id="UP001367508">
    <property type="component" value="Unassembled WGS sequence"/>
</dbReference>
<sequence>MSCTGTCFFKGRRVKNYSCTSKKVDGVGVAGWLRQSIAAAFFASLEWCSCMHVDTTDGPDDHSTSAPLILNAQNQDSASTPILKLN</sequence>
<reference evidence="2 3" key="1">
    <citation type="submission" date="2024-01" db="EMBL/GenBank/DDBJ databases">
        <title>The genomes of 5 underutilized Papilionoideae crops provide insights into root nodulation and disease resistanc.</title>
        <authorList>
            <person name="Jiang F."/>
        </authorList>
    </citation>
    <scope>NUCLEOTIDE SEQUENCE [LARGE SCALE GENOMIC DNA]</scope>
    <source>
        <strain evidence="2">LVBAO_FW01</strain>
        <tissue evidence="2">Leaves</tissue>
    </source>
</reference>
<dbReference type="PANTHER" id="PTHR34061:SF2">
    <property type="entry name" value="PROTEIN, PUTATIVE-RELATED"/>
    <property type="match status" value="1"/>
</dbReference>
<evidence type="ECO:0000256" key="1">
    <source>
        <dbReference type="SAM" id="MobiDB-lite"/>
    </source>
</evidence>
<proteinExistence type="predicted"/>
<protein>
    <submittedName>
        <fullName evidence="2">Uncharacterized protein</fullName>
    </submittedName>
</protein>
<evidence type="ECO:0000313" key="3">
    <source>
        <dbReference type="Proteomes" id="UP001367508"/>
    </source>
</evidence>
<feature type="region of interest" description="Disordered" evidence="1">
    <location>
        <begin position="57"/>
        <end position="86"/>
    </location>
</feature>
<name>A0AAN9QD93_CANGL</name>